<evidence type="ECO:0000313" key="11">
    <source>
        <dbReference type="Proteomes" id="UP001159641"/>
    </source>
</evidence>
<keyword evidence="5 7" id="KW-0175">Coiled coil</keyword>
<sequence length="766" mass="83115">MGLGEGCETRGQHQAASQLAAELLRPGQGVLGTSSGPPSPPLLVAPALPGGPGWAVAQALAMESMFEDDISILTQEALGPSEVWLDAPGDPSLGGDMCSASHFALITAYGDIKERLGGLERENATLRRRLKVYEIKYPLINDFGEEHGFSLYEIKDGSLLEVEKVSLQQRLNQFQHELQKHKEQEEQLGEMIQAYEKLCVEKSDLETELGEMRALVETHLRQICGLEQQLRQQQGLRDAAFPSLSPPTAPAPPCADLDLHYLALRGGSGLSHGWPGPTPSMSELERRQLEEALEAAQGEARGAQLREEQLQAECERLQGELKQLQETRAQVKRGGADPGSLLWHLQSSLKVWGLLKTTLEIWDFLTEYRPALGMDLASNQSERDMAWVKRVGDDQGPSLLGEVAEGDVGEAEKGAVGPEGPRERGQGKLGSSLDLSDWVSFRVNLALAYTELTEELGRLRELSSLQGRILRTLLQEQARSGGQRHSPLSQRHSPAPQCPSHSPPARAAPPCPPCQSPVPQRRSPGPPCPSPQQRRSPASPSCPSPVPQRRSPVPPPCQSPSPQCRSPGPPACPAPQPRPPPPPPPGERTLAERAYAKPPSHHVKAGFQGRRSYSEMAEGAGYTGASPPWLQAEAATLPKPRAYGSELYVPGRPLSPRHAFEGIRLRFEKQPSEEEEWAVPASPPSPEAGAIRCASFCAGFPIPESPAATAYTHAEHAQSWPSINLLMETVGSDIRSCPLCQLGFPVGYPDDALIKHIDSHLENSKI</sequence>
<dbReference type="InterPro" id="IPR041641">
    <property type="entry name" value="CALCOCO1/2_Zn_UBZ1"/>
</dbReference>
<evidence type="ECO:0000256" key="6">
    <source>
        <dbReference type="PROSITE-ProRule" id="PRU01253"/>
    </source>
</evidence>
<accession>A0AB34GRU3</accession>
<protein>
    <recommendedName>
        <fullName evidence="9">UBZ1-type domain-containing protein</fullName>
    </recommendedName>
</protein>
<dbReference type="PROSITE" id="PS51905">
    <property type="entry name" value="ZF_UBZ1"/>
    <property type="match status" value="1"/>
</dbReference>
<name>A0AB34GRU3_ESCRO</name>
<feature type="domain" description="UBZ1-type" evidence="9">
    <location>
        <begin position="734"/>
        <end position="760"/>
    </location>
</feature>
<dbReference type="Proteomes" id="UP001159641">
    <property type="component" value="Unassembled WGS sequence"/>
</dbReference>
<evidence type="ECO:0000256" key="3">
    <source>
        <dbReference type="ARBA" id="ARBA00022771"/>
    </source>
</evidence>
<keyword evidence="4" id="KW-0862">Zinc</keyword>
<reference evidence="10 11" key="1">
    <citation type="submission" date="2022-11" db="EMBL/GenBank/DDBJ databases">
        <title>Whole genome sequence of Eschrichtius robustus ER-17-0199.</title>
        <authorList>
            <person name="Bruniche-Olsen A."/>
            <person name="Black A.N."/>
            <person name="Fields C.J."/>
            <person name="Walden K."/>
            <person name="Dewoody J.A."/>
        </authorList>
    </citation>
    <scope>NUCLEOTIDE SEQUENCE [LARGE SCALE GENOMIC DNA]</scope>
    <source>
        <strain evidence="10">ER-17-0199</strain>
        <tissue evidence="10">Blubber</tissue>
    </source>
</reference>
<dbReference type="InterPro" id="IPR024581">
    <property type="entry name" value="TBD"/>
</dbReference>
<feature type="coiled-coil region" evidence="7">
    <location>
        <begin position="164"/>
        <end position="198"/>
    </location>
</feature>
<dbReference type="GO" id="GO:0005737">
    <property type="term" value="C:cytoplasm"/>
    <property type="evidence" value="ECO:0007669"/>
    <property type="project" value="TreeGrafter"/>
</dbReference>
<dbReference type="Pfam" id="PF12845">
    <property type="entry name" value="TBD"/>
    <property type="match status" value="1"/>
</dbReference>
<keyword evidence="3 6" id="KW-0863">Zinc-finger</keyword>
<feature type="region of interest" description="Disordered" evidence="8">
    <location>
        <begin position="477"/>
        <end position="605"/>
    </location>
</feature>
<dbReference type="InterPro" id="IPR051891">
    <property type="entry name" value="TBK1-IKBKE_adapters"/>
</dbReference>
<evidence type="ECO:0000256" key="1">
    <source>
        <dbReference type="ARBA" id="ARBA00022553"/>
    </source>
</evidence>
<evidence type="ECO:0000313" key="10">
    <source>
        <dbReference type="EMBL" id="KAJ8781491.1"/>
    </source>
</evidence>
<evidence type="ECO:0000256" key="8">
    <source>
        <dbReference type="SAM" id="MobiDB-lite"/>
    </source>
</evidence>
<feature type="compositionally biased region" description="Pro residues" evidence="8">
    <location>
        <begin position="567"/>
        <end position="586"/>
    </location>
</feature>
<feature type="coiled-coil region" evidence="7">
    <location>
        <begin position="109"/>
        <end position="136"/>
    </location>
</feature>
<organism evidence="10 11">
    <name type="scientific">Eschrichtius robustus</name>
    <name type="common">California gray whale</name>
    <name type="synonym">Eschrichtius gibbosus</name>
    <dbReference type="NCBI Taxonomy" id="9764"/>
    <lineage>
        <taxon>Eukaryota</taxon>
        <taxon>Metazoa</taxon>
        <taxon>Chordata</taxon>
        <taxon>Craniata</taxon>
        <taxon>Vertebrata</taxon>
        <taxon>Euteleostomi</taxon>
        <taxon>Mammalia</taxon>
        <taxon>Eutheria</taxon>
        <taxon>Laurasiatheria</taxon>
        <taxon>Artiodactyla</taxon>
        <taxon>Whippomorpha</taxon>
        <taxon>Cetacea</taxon>
        <taxon>Mysticeti</taxon>
        <taxon>Eschrichtiidae</taxon>
        <taxon>Eschrichtius</taxon>
    </lineage>
</organism>
<dbReference type="PANTHER" id="PTHR14432:SF2">
    <property type="entry name" value="TANK-BINDING KINASE 1-BINDING PROTEIN 1"/>
    <property type="match status" value="1"/>
</dbReference>
<feature type="compositionally biased region" description="Pro residues" evidence="8">
    <location>
        <begin position="540"/>
        <end position="559"/>
    </location>
</feature>
<dbReference type="PANTHER" id="PTHR14432">
    <property type="entry name" value="PROSAPIP2 PROTEIN/5-AZACYTIDINE INDUCED GENE 2"/>
    <property type="match status" value="1"/>
</dbReference>
<proteinExistence type="predicted"/>
<evidence type="ECO:0000256" key="4">
    <source>
        <dbReference type="ARBA" id="ARBA00022833"/>
    </source>
</evidence>
<comment type="caution">
    <text evidence="10">The sequence shown here is derived from an EMBL/GenBank/DDBJ whole genome shotgun (WGS) entry which is preliminary data.</text>
</comment>
<gene>
    <name evidence="10" type="ORF">J1605_010990</name>
</gene>
<evidence type="ECO:0000256" key="7">
    <source>
        <dbReference type="SAM" id="Coils"/>
    </source>
</evidence>
<keyword evidence="11" id="KW-1185">Reference proteome</keyword>
<feature type="compositionally biased region" description="Pro residues" evidence="8">
    <location>
        <begin position="506"/>
        <end position="516"/>
    </location>
</feature>
<keyword evidence="1" id="KW-0597">Phosphoprotein</keyword>
<dbReference type="EMBL" id="JAIQCJ010002144">
    <property type="protein sequence ID" value="KAJ8781491.1"/>
    <property type="molecule type" value="Genomic_DNA"/>
</dbReference>
<dbReference type="AlphaFoldDB" id="A0AB34GRU3"/>
<feature type="coiled-coil region" evidence="7">
    <location>
        <begin position="286"/>
        <end position="334"/>
    </location>
</feature>
<evidence type="ECO:0000259" key="9">
    <source>
        <dbReference type="PROSITE" id="PS51905"/>
    </source>
</evidence>
<dbReference type="GO" id="GO:0008270">
    <property type="term" value="F:zinc ion binding"/>
    <property type="evidence" value="ECO:0007669"/>
    <property type="project" value="UniProtKB-KW"/>
</dbReference>
<evidence type="ECO:0000256" key="2">
    <source>
        <dbReference type="ARBA" id="ARBA00022723"/>
    </source>
</evidence>
<keyword evidence="2" id="KW-0479">Metal-binding</keyword>
<evidence type="ECO:0000256" key="5">
    <source>
        <dbReference type="ARBA" id="ARBA00023054"/>
    </source>
</evidence>
<feature type="region of interest" description="Disordered" evidence="8">
    <location>
        <begin position="398"/>
        <end position="429"/>
    </location>
</feature>